<keyword evidence="2" id="KW-0808">Transferase</keyword>
<dbReference type="Proteomes" id="UP000739538">
    <property type="component" value="Unassembled WGS sequence"/>
</dbReference>
<evidence type="ECO:0000259" key="1">
    <source>
        <dbReference type="Pfam" id="PF00266"/>
    </source>
</evidence>
<name>A0A956SEX2_UNCEI</name>
<dbReference type="InterPro" id="IPR015422">
    <property type="entry name" value="PyrdxlP-dep_Trfase_small"/>
</dbReference>
<accession>A0A956SEX2</accession>
<gene>
    <name evidence="2" type="ORF">KDA27_13120</name>
</gene>
<dbReference type="AlphaFoldDB" id="A0A956SEX2"/>
<dbReference type="PANTHER" id="PTHR14237">
    <property type="entry name" value="MOLYBDOPTERIN COFACTOR SULFURASE MOSC"/>
    <property type="match status" value="1"/>
</dbReference>
<dbReference type="SUPFAM" id="SSF53383">
    <property type="entry name" value="PLP-dependent transferases"/>
    <property type="match status" value="1"/>
</dbReference>
<dbReference type="InterPro" id="IPR015421">
    <property type="entry name" value="PyrdxlP-dep_Trfase_major"/>
</dbReference>
<reference evidence="2" key="1">
    <citation type="submission" date="2020-04" db="EMBL/GenBank/DDBJ databases">
        <authorList>
            <person name="Zhang T."/>
        </authorList>
    </citation>
    <scope>NUCLEOTIDE SEQUENCE</scope>
    <source>
        <strain evidence="2">HKST-UBA02</strain>
    </source>
</reference>
<dbReference type="Gene3D" id="3.40.640.10">
    <property type="entry name" value="Type I PLP-dependent aspartate aminotransferase-like (Major domain)"/>
    <property type="match status" value="1"/>
</dbReference>
<dbReference type="GO" id="GO:0008483">
    <property type="term" value="F:transaminase activity"/>
    <property type="evidence" value="ECO:0007669"/>
    <property type="project" value="UniProtKB-KW"/>
</dbReference>
<dbReference type="PANTHER" id="PTHR14237:SF19">
    <property type="entry name" value="MITOCHONDRIAL AMIDOXIME REDUCING COMPONENT 1"/>
    <property type="match status" value="1"/>
</dbReference>
<proteinExistence type="predicted"/>
<reference evidence="2" key="2">
    <citation type="journal article" date="2021" name="Microbiome">
        <title>Successional dynamics and alternative stable states in a saline activated sludge microbial community over 9 years.</title>
        <authorList>
            <person name="Wang Y."/>
            <person name="Ye J."/>
            <person name="Ju F."/>
            <person name="Liu L."/>
            <person name="Boyd J.A."/>
            <person name="Deng Y."/>
            <person name="Parks D.H."/>
            <person name="Jiang X."/>
            <person name="Yin X."/>
            <person name="Woodcroft B.J."/>
            <person name="Tyson G.W."/>
            <person name="Hugenholtz P."/>
            <person name="Polz M.F."/>
            <person name="Zhang T."/>
        </authorList>
    </citation>
    <scope>NUCLEOTIDE SEQUENCE</scope>
    <source>
        <strain evidence="2">HKST-UBA02</strain>
    </source>
</reference>
<comment type="caution">
    <text evidence="2">The sequence shown here is derived from an EMBL/GenBank/DDBJ whole genome shotgun (WGS) entry which is preliminary data.</text>
</comment>
<dbReference type="Pfam" id="PF00266">
    <property type="entry name" value="Aminotran_5"/>
    <property type="match status" value="1"/>
</dbReference>
<dbReference type="InterPro" id="IPR000192">
    <property type="entry name" value="Aminotrans_V_dom"/>
</dbReference>
<evidence type="ECO:0000313" key="2">
    <source>
        <dbReference type="EMBL" id="MCA9756739.1"/>
    </source>
</evidence>
<dbReference type="EMBL" id="JAGQHS010000065">
    <property type="protein sequence ID" value="MCA9756739.1"/>
    <property type="molecule type" value="Genomic_DNA"/>
</dbReference>
<dbReference type="Gene3D" id="3.90.1150.10">
    <property type="entry name" value="Aspartate Aminotransferase, domain 1"/>
    <property type="match status" value="1"/>
</dbReference>
<feature type="domain" description="Aminotransferase class V" evidence="1">
    <location>
        <begin position="48"/>
        <end position="466"/>
    </location>
</feature>
<organism evidence="2 3">
    <name type="scientific">Eiseniibacteriota bacterium</name>
    <dbReference type="NCBI Taxonomy" id="2212470"/>
    <lineage>
        <taxon>Bacteria</taxon>
        <taxon>Candidatus Eiseniibacteriota</taxon>
    </lineage>
</organism>
<protein>
    <submittedName>
        <fullName evidence="2">Aminotransferase class V-fold PLP-dependent enzyme</fullName>
    </submittedName>
</protein>
<dbReference type="InterPro" id="IPR015424">
    <property type="entry name" value="PyrdxlP-dep_Trfase"/>
</dbReference>
<sequence length="478" mass="53594">MTVQLDETAFDQAEADFRDTHPEYATTDACDELRARDFARLDAAEHAYLDYTGGGLYAESQIQRHHDLLNHHVFGNPHSHNPTSSLMTEMCERARKRVLDFFRASPTEYAVIFTSNASHALKLVGESYPFCQGSHYLMTFDNHNSVNGIREYARARGAEISYIPLGLPNMRTPKAEFRRCIQERKGGKNDLFAYPAQSNFSGVQHPLEWIGEAQREGWDVLLDGAAFVPTNTLDLSVHQPDFLSLSFYKMFGYPTGIGALVAKRSKLAKLHRPWFSGGTITVASVQGDRFYMAEGEAAFEDGTLNYLNIPAVEIGLDYLDSVGMDTIHERCCCLTDWLLHEIPKIRWKNGRPLARIYGPCTTDHRGGTVTMNFYGPNGEVIDHLRVEKEAARDNISLRTGCFCNPGGGEVALDISKNELVGCFTQPHIVEAGSFTHEDFRMCVDGKSTGAVRVSVGLASTFRDVYRFVQFARRFVENE</sequence>
<evidence type="ECO:0000313" key="3">
    <source>
        <dbReference type="Proteomes" id="UP000739538"/>
    </source>
</evidence>
<keyword evidence="2" id="KW-0032">Aminotransferase</keyword>